<evidence type="ECO:0000256" key="5">
    <source>
        <dbReference type="ARBA" id="ARBA00022763"/>
    </source>
</evidence>
<keyword evidence="9" id="KW-0539">Nucleus</keyword>
<proteinExistence type="inferred from homology"/>
<feature type="non-terminal residue" evidence="11">
    <location>
        <position position="1"/>
    </location>
</feature>
<comment type="similarity">
    <text evidence="2">Belongs to the XPF family.</text>
</comment>
<dbReference type="GO" id="GO:0000110">
    <property type="term" value="C:nucleotide-excision repair factor 1 complex"/>
    <property type="evidence" value="ECO:0007669"/>
    <property type="project" value="TreeGrafter"/>
</dbReference>
<sequence>CKEHKYLAGLRREKESFEKLIKERGSMLLPIFEDKHVGKSDAVIKTISTRLAGGRKELSTVASQVIVDMREFSSTLPSLLHASGLLVIPVTLTVGDYILTQDICVERKSIPDLVASFNGGRFHTQCELMSVHYKQPILLIEFEENSSSLPSPFCLQLKRRLEDD</sequence>
<keyword evidence="5" id="KW-0227">DNA damage</keyword>
<keyword evidence="3" id="KW-0540">Nuclease</keyword>
<dbReference type="AlphaFoldDB" id="A0A9P7D335"/>
<dbReference type="InterPro" id="IPR006166">
    <property type="entry name" value="ERCC4_domain"/>
</dbReference>
<accession>A0A9P7D335</accession>
<dbReference type="PANTHER" id="PTHR10150">
    <property type="entry name" value="DNA REPAIR ENDONUCLEASE XPF"/>
    <property type="match status" value="1"/>
</dbReference>
<dbReference type="OrthoDB" id="361020at2759"/>
<organism evidence="11 12">
    <name type="scientific">Suillus placidus</name>
    <dbReference type="NCBI Taxonomy" id="48579"/>
    <lineage>
        <taxon>Eukaryota</taxon>
        <taxon>Fungi</taxon>
        <taxon>Dikarya</taxon>
        <taxon>Basidiomycota</taxon>
        <taxon>Agaricomycotina</taxon>
        <taxon>Agaricomycetes</taxon>
        <taxon>Agaricomycetidae</taxon>
        <taxon>Boletales</taxon>
        <taxon>Suillineae</taxon>
        <taxon>Suillaceae</taxon>
        <taxon>Suillus</taxon>
    </lineage>
</organism>
<dbReference type="InterPro" id="IPR011335">
    <property type="entry name" value="Restrct_endonuc-II-like"/>
</dbReference>
<dbReference type="GO" id="GO:0003697">
    <property type="term" value="F:single-stranded DNA binding"/>
    <property type="evidence" value="ECO:0007669"/>
    <property type="project" value="TreeGrafter"/>
</dbReference>
<evidence type="ECO:0000256" key="1">
    <source>
        <dbReference type="ARBA" id="ARBA00004123"/>
    </source>
</evidence>
<dbReference type="Proteomes" id="UP000714275">
    <property type="component" value="Unassembled WGS sequence"/>
</dbReference>
<protein>
    <submittedName>
        <fullName evidence="11">Restriction endonuclease type II-like protein</fullName>
    </submittedName>
</protein>
<keyword evidence="6" id="KW-0378">Hydrolase</keyword>
<dbReference type="Gene3D" id="3.40.50.10130">
    <property type="match status" value="1"/>
</dbReference>
<dbReference type="SMART" id="SM00891">
    <property type="entry name" value="ERCC4"/>
    <property type="match status" value="1"/>
</dbReference>
<dbReference type="Pfam" id="PF02732">
    <property type="entry name" value="ERCC4"/>
    <property type="match status" value="1"/>
</dbReference>
<evidence type="ECO:0000256" key="6">
    <source>
        <dbReference type="ARBA" id="ARBA00022801"/>
    </source>
</evidence>
<dbReference type="SUPFAM" id="SSF52980">
    <property type="entry name" value="Restriction endonuclease-like"/>
    <property type="match status" value="1"/>
</dbReference>
<gene>
    <name evidence="11" type="ORF">EV702DRAFT_969951</name>
</gene>
<dbReference type="GO" id="GO:0000712">
    <property type="term" value="P:resolution of meiotic recombination intermediates"/>
    <property type="evidence" value="ECO:0007669"/>
    <property type="project" value="TreeGrafter"/>
</dbReference>
<keyword evidence="4 11" id="KW-0255">Endonuclease</keyword>
<evidence type="ECO:0000313" key="11">
    <source>
        <dbReference type="EMBL" id="KAG1777317.1"/>
    </source>
</evidence>
<dbReference type="FunFam" id="3.40.50.10130:FF:000002">
    <property type="entry name" value="DNA repair endonuclease XPF"/>
    <property type="match status" value="1"/>
</dbReference>
<dbReference type="GO" id="GO:0000724">
    <property type="term" value="P:double-strand break repair via homologous recombination"/>
    <property type="evidence" value="ECO:0007669"/>
    <property type="project" value="TreeGrafter"/>
</dbReference>
<dbReference type="GO" id="GO:1901255">
    <property type="term" value="P:nucleotide-excision repair involved in interstrand cross-link repair"/>
    <property type="evidence" value="ECO:0007669"/>
    <property type="project" value="TreeGrafter"/>
</dbReference>
<keyword evidence="8" id="KW-0234">DNA repair</keyword>
<comment type="caution">
    <text evidence="11">The sequence shown here is derived from an EMBL/GenBank/DDBJ whole genome shotgun (WGS) entry which is preliminary data.</text>
</comment>
<evidence type="ECO:0000259" key="10">
    <source>
        <dbReference type="SMART" id="SM00891"/>
    </source>
</evidence>
<evidence type="ECO:0000256" key="9">
    <source>
        <dbReference type="ARBA" id="ARBA00023242"/>
    </source>
</evidence>
<keyword evidence="7" id="KW-0238">DNA-binding</keyword>
<reference evidence="11" key="1">
    <citation type="journal article" date="2020" name="New Phytol.">
        <title>Comparative genomics reveals dynamic genome evolution in host specialist ectomycorrhizal fungi.</title>
        <authorList>
            <person name="Lofgren L.A."/>
            <person name="Nguyen N.H."/>
            <person name="Vilgalys R."/>
            <person name="Ruytinx J."/>
            <person name="Liao H.L."/>
            <person name="Branco S."/>
            <person name="Kuo A."/>
            <person name="LaButti K."/>
            <person name="Lipzen A."/>
            <person name="Andreopoulos W."/>
            <person name="Pangilinan J."/>
            <person name="Riley R."/>
            <person name="Hundley H."/>
            <person name="Na H."/>
            <person name="Barry K."/>
            <person name="Grigoriev I.V."/>
            <person name="Stajich J.E."/>
            <person name="Kennedy P.G."/>
        </authorList>
    </citation>
    <scope>NUCLEOTIDE SEQUENCE</scope>
    <source>
        <strain evidence="11">DOB743</strain>
    </source>
</reference>
<dbReference type="GO" id="GO:0000014">
    <property type="term" value="F:single-stranded DNA endodeoxyribonuclease activity"/>
    <property type="evidence" value="ECO:0007669"/>
    <property type="project" value="TreeGrafter"/>
</dbReference>
<dbReference type="GO" id="GO:0003684">
    <property type="term" value="F:damaged DNA binding"/>
    <property type="evidence" value="ECO:0007669"/>
    <property type="project" value="TreeGrafter"/>
</dbReference>
<dbReference type="EMBL" id="JABBWD010000021">
    <property type="protein sequence ID" value="KAG1777317.1"/>
    <property type="molecule type" value="Genomic_DNA"/>
</dbReference>
<dbReference type="InterPro" id="IPR047520">
    <property type="entry name" value="XPF_nuclease"/>
</dbReference>
<dbReference type="PANTHER" id="PTHR10150:SF0">
    <property type="entry name" value="DNA REPAIR ENDONUCLEASE XPF"/>
    <property type="match status" value="1"/>
</dbReference>
<evidence type="ECO:0000256" key="3">
    <source>
        <dbReference type="ARBA" id="ARBA00022722"/>
    </source>
</evidence>
<comment type="subcellular location">
    <subcellularLocation>
        <location evidence="1">Nucleus</location>
    </subcellularLocation>
</comment>
<name>A0A9P7D335_9AGAM</name>
<evidence type="ECO:0000256" key="8">
    <source>
        <dbReference type="ARBA" id="ARBA00023204"/>
    </source>
</evidence>
<feature type="domain" description="ERCC4" evidence="10">
    <location>
        <begin position="64"/>
        <end position="144"/>
    </location>
</feature>
<evidence type="ECO:0000256" key="7">
    <source>
        <dbReference type="ARBA" id="ARBA00023125"/>
    </source>
</evidence>
<keyword evidence="12" id="KW-1185">Reference proteome</keyword>
<evidence type="ECO:0000256" key="4">
    <source>
        <dbReference type="ARBA" id="ARBA00022759"/>
    </source>
</evidence>
<evidence type="ECO:0000313" key="12">
    <source>
        <dbReference type="Proteomes" id="UP000714275"/>
    </source>
</evidence>
<dbReference type="CDD" id="cd20078">
    <property type="entry name" value="XPF_nuclease_XPF_euk"/>
    <property type="match status" value="1"/>
</dbReference>
<evidence type="ECO:0000256" key="2">
    <source>
        <dbReference type="ARBA" id="ARBA00010015"/>
    </source>
</evidence>